<dbReference type="AlphaFoldDB" id="A0A067FAK8"/>
<feature type="chain" id="PRO_5001636969" evidence="1">
    <location>
        <begin position="23"/>
        <end position="93"/>
    </location>
</feature>
<dbReference type="Proteomes" id="UP000027120">
    <property type="component" value="Unassembled WGS sequence"/>
</dbReference>
<dbReference type="PANTHER" id="PTHR36619">
    <property type="entry name" value="OS04G0208900 PROTEIN"/>
    <property type="match status" value="1"/>
</dbReference>
<protein>
    <submittedName>
        <fullName evidence="2">Uncharacterized protein</fullName>
    </submittedName>
</protein>
<keyword evidence="1" id="KW-0732">Signal</keyword>
<keyword evidence="3" id="KW-1185">Reference proteome</keyword>
<reference evidence="2 3" key="1">
    <citation type="submission" date="2014-04" db="EMBL/GenBank/DDBJ databases">
        <authorList>
            <consortium name="International Citrus Genome Consortium"/>
            <person name="Gmitter F."/>
            <person name="Chen C."/>
            <person name="Farmerie W."/>
            <person name="Harkins T."/>
            <person name="Desany B."/>
            <person name="Mohiuddin M."/>
            <person name="Kodira C."/>
            <person name="Borodovsky M."/>
            <person name="Lomsadze A."/>
            <person name="Burns P."/>
            <person name="Jenkins J."/>
            <person name="Prochnik S."/>
            <person name="Shu S."/>
            <person name="Chapman J."/>
            <person name="Pitluck S."/>
            <person name="Schmutz J."/>
            <person name="Rokhsar D."/>
        </authorList>
    </citation>
    <scope>NUCLEOTIDE SEQUENCE</scope>
</reference>
<dbReference type="EMBL" id="KK784933">
    <property type="protein sequence ID" value="KDO60201.1"/>
    <property type="molecule type" value="Genomic_DNA"/>
</dbReference>
<sequence length="93" mass="10513">MMRVIDFFLLILLLSCFHVSMAGRSIPPSSVPSTMRPLSEDYMKMKPLWMQKHGVFHAKQVKNCMPKGFRRASAPSRFVNSQTLGGCSNKPKP</sequence>
<evidence type="ECO:0000313" key="3">
    <source>
        <dbReference type="Proteomes" id="UP000027120"/>
    </source>
</evidence>
<accession>A0A067FAK8</accession>
<evidence type="ECO:0000313" key="2">
    <source>
        <dbReference type="EMBL" id="KDO60201.1"/>
    </source>
</evidence>
<proteinExistence type="predicted"/>
<gene>
    <name evidence="2" type="ORF">CISIN_1g034499mg</name>
</gene>
<evidence type="ECO:0000256" key="1">
    <source>
        <dbReference type="SAM" id="SignalP"/>
    </source>
</evidence>
<name>A0A067FAK8_CITSI</name>
<dbReference type="PANTHER" id="PTHR36619:SF2">
    <property type="entry name" value="OS04G0208900 PROTEIN"/>
    <property type="match status" value="1"/>
</dbReference>
<organism evidence="2 3">
    <name type="scientific">Citrus sinensis</name>
    <name type="common">Sweet orange</name>
    <name type="synonym">Citrus aurantium var. sinensis</name>
    <dbReference type="NCBI Taxonomy" id="2711"/>
    <lineage>
        <taxon>Eukaryota</taxon>
        <taxon>Viridiplantae</taxon>
        <taxon>Streptophyta</taxon>
        <taxon>Embryophyta</taxon>
        <taxon>Tracheophyta</taxon>
        <taxon>Spermatophyta</taxon>
        <taxon>Magnoliopsida</taxon>
        <taxon>eudicotyledons</taxon>
        <taxon>Gunneridae</taxon>
        <taxon>Pentapetalae</taxon>
        <taxon>rosids</taxon>
        <taxon>malvids</taxon>
        <taxon>Sapindales</taxon>
        <taxon>Rutaceae</taxon>
        <taxon>Aurantioideae</taxon>
        <taxon>Citrus</taxon>
    </lineage>
</organism>
<feature type="signal peptide" evidence="1">
    <location>
        <begin position="1"/>
        <end position="22"/>
    </location>
</feature>